<evidence type="ECO:0000259" key="2">
    <source>
        <dbReference type="PROSITE" id="PS51707"/>
    </source>
</evidence>
<accession>A0A929WYG0</accession>
<dbReference type="PIRSF" id="PIRSF016487">
    <property type="entry name" value="CYTH_UCP016487"/>
    <property type="match status" value="1"/>
</dbReference>
<proteinExistence type="predicted"/>
<dbReference type="PANTHER" id="PTHR40114">
    <property type="entry name" value="SLR0698 PROTEIN"/>
    <property type="match status" value="1"/>
</dbReference>
<dbReference type="PANTHER" id="PTHR40114:SF1">
    <property type="entry name" value="SLR0698 PROTEIN"/>
    <property type="match status" value="1"/>
</dbReference>
<name>A0A929WYG0_9BACT</name>
<dbReference type="SUPFAM" id="SSF55154">
    <property type="entry name" value="CYTH-like phosphatases"/>
    <property type="match status" value="1"/>
</dbReference>
<dbReference type="InterPro" id="IPR033469">
    <property type="entry name" value="CYTH-like_dom_sf"/>
</dbReference>
<organism evidence="3 4">
    <name type="scientific">Alloprevotella tannerae</name>
    <dbReference type="NCBI Taxonomy" id="76122"/>
    <lineage>
        <taxon>Bacteria</taxon>
        <taxon>Pseudomonadati</taxon>
        <taxon>Bacteroidota</taxon>
        <taxon>Bacteroidia</taxon>
        <taxon>Bacteroidales</taxon>
        <taxon>Prevotellaceae</taxon>
        <taxon>Alloprevotella</taxon>
    </lineage>
</organism>
<feature type="domain" description="CYTH" evidence="2">
    <location>
        <begin position="2"/>
        <end position="149"/>
    </location>
</feature>
<comment type="caution">
    <text evidence="3">The sequence shown here is derived from an EMBL/GenBank/DDBJ whole genome shotgun (WGS) entry which is preliminary data.</text>
</comment>
<evidence type="ECO:0000313" key="3">
    <source>
        <dbReference type="EMBL" id="MBF0969552.1"/>
    </source>
</evidence>
<dbReference type="InterPro" id="IPR012042">
    <property type="entry name" value="NeuTTM/CthTTM-like"/>
</dbReference>
<dbReference type="Proteomes" id="UP000704068">
    <property type="component" value="Unassembled WGS sequence"/>
</dbReference>
<gene>
    <name evidence="3" type="ORF">HXK21_00710</name>
</gene>
<evidence type="ECO:0000256" key="1">
    <source>
        <dbReference type="PIRSR" id="PIRSR016487-1"/>
    </source>
</evidence>
<dbReference type="EMBL" id="JABZGR010000001">
    <property type="protein sequence ID" value="MBF0969552.1"/>
    <property type="molecule type" value="Genomic_DNA"/>
</dbReference>
<dbReference type="AlphaFoldDB" id="A0A929WYG0"/>
<dbReference type="InterPro" id="IPR023577">
    <property type="entry name" value="CYTH_domain"/>
</dbReference>
<dbReference type="RefSeq" id="WP_303762544.1">
    <property type="nucleotide sequence ID" value="NZ_JABZGR010000001.1"/>
</dbReference>
<sequence length="155" mass="17704">MAQEIERKFLVVGPYKDLATTRYTIRQGYLCSGGGRTVRVRLRDEEGFLTIKGPSLDGGLSRFELEKPLTKDEALSLLFLCEPGLVEKVRWLIPNGKHTIEVDEFLGENEGLVVAEIELHSPDEPYLKPDFLGQEVTGEARYYNSQLRRNPYTNW</sequence>
<dbReference type="PROSITE" id="PS51707">
    <property type="entry name" value="CYTH"/>
    <property type="match status" value="1"/>
</dbReference>
<protein>
    <submittedName>
        <fullName evidence="3">CYTH domain-containing protein</fullName>
    </submittedName>
</protein>
<reference evidence="3" key="1">
    <citation type="submission" date="2020-04" db="EMBL/GenBank/DDBJ databases">
        <title>Deep metagenomics examines the oral microbiome during advanced dental caries in children, revealing novel taxa and co-occurrences with host molecules.</title>
        <authorList>
            <person name="Baker J.L."/>
            <person name="Morton J.T."/>
            <person name="Dinis M."/>
            <person name="Alvarez R."/>
            <person name="Tran N.C."/>
            <person name="Knight R."/>
            <person name="Edlund A."/>
        </authorList>
    </citation>
    <scope>NUCLEOTIDE SEQUENCE</scope>
    <source>
        <strain evidence="3">JCVI_34_bin.1</strain>
    </source>
</reference>
<dbReference type="SMART" id="SM01118">
    <property type="entry name" value="CYTH"/>
    <property type="match status" value="1"/>
</dbReference>
<feature type="active site" description="Proton acceptor" evidence="1">
    <location>
        <position position="29"/>
    </location>
</feature>
<dbReference type="Pfam" id="PF01928">
    <property type="entry name" value="CYTH"/>
    <property type="match status" value="1"/>
</dbReference>
<dbReference type="CDD" id="cd07891">
    <property type="entry name" value="CYTH-like_CthTTM-like_1"/>
    <property type="match status" value="1"/>
</dbReference>
<dbReference type="Gene3D" id="2.40.320.10">
    <property type="entry name" value="Hypothetical Protein Pfu-838710-001"/>
    <property type="match status" value="1"/>
</dbReference>
<evidence type="ECO:0000313" key="4">
    <source>
        <dbReference type="Proteomes" id="UP000704068"/>
    </source>
</evidence>